<evidence type="ECO:0000313" key="2">
    <source>
        <dbReference type="EMBL" id="RVV97250.1"/>
    </source>
</evidence>
<reference evidence="2 3" key="1">
    <citation type="submission" date="2018-11" db="EMBL/GenBank/DDBJ databases">
        <title>Mesobaculum littorinae gen. nov., sp. nov., isolated from Littorina scabra that represents a novel genus of the order Rhodobacteraceae.</title>
        <authorList>
            <person name="Li F."/>
        </authorList>
    </citation>
    <scope>NUCLEOTIDE SEQUENCE [LARGE SCALE GENOMIC DNA]</scope>
    <source>
        <strain evidence="2 3">M0103</strain>
    </source>
</reference>
<gene>
    <name evidence="2" type="ORF">EKE94_14640</name>
</gene>
<accession>A0A438AEX3</accession>
<dbReference type="EMBL" id="RQXX01000005">
    <property type="protein sequence ID" value="RVV97250.1"/>
    <property type="molecule type" value="Genomic_DNA"/>
</dbReference>
<organism evidence="2 3">
    <name type="scientific">Mesobaculum littorinae</name>
    <dbReference type="NCBI Taxonomy" id="2486419"/>
    <lineage>
        <taxon>Bacteria</taxon>
        <taxon>Pseudomonadati</taxon>
        <taxon>Pseudomonadota</taxon>
        <taxon>Alphaproteobacteria</taxon>
        <taxon>Rhodobacterales</taxon>
        <taxon>Roseobacteraceae</taxon>
        <taxon>Mesobaculum</taxon>
    </lineage>
</organism>
<keyword evidence="3" id="KW-1185">Reference proteome</keyword>
<dbReference type="Proteomes" id="UP000285908">
    <property type="component" value="Unassembled WGS sequence"/>
</dbReference>
<evidence type="ECO:0000256" key="1">
    <source>
        <dbReference type="SAM" id="MobiDB-lite"/>
    </source>
</evidence>
<protein>
    <submittedName>
        <fullName evidence="2">Uncharacterized protein</fullName>
    </submittedName>
</protein>
<comment type="caution">
    <text evidence="2">The sequence shown here is derived from an EMBL/GenBank/DDBJ whole genome shotgun (WGS) entry which is preliminary data.</text>
</comment>
<feature type="compositionally biased region" description="Basic and acidic residues" evidence="1">
    <location>
        <begin position="7"/>
        <end position="23"/>
    </location>
</feature>
<name>A0A438AEX3_9RHOB</name>
<proteinExistence type="predicted"/>
<sequence length="80" mass="8359">MTGLSDADGRRGPGRPEDTDRRLRAAETRLRRIERVVAGADSLLRCGASGLDDTAAGPHHVAQTATILNFPAAPAGAEPK</sequence>
<dbReference type="RefSeq" id="WP_127907376.1">
    <property type="nucleotide sequence ID" value="NZ_RQXX01000005.1"/>
</dbReference>
<feature type="region of interest" description="Disordered" evidence="1">
    <location>
        <begin position="1"/>
        <end position="23"/>
    </location>
</feature>
<dbReference type="AlphaFoldDB" id="A0A438AEX3"/>
<evidence type="ECO:0000313" key="3">
    <source>
        <dbReference type="Proteomes" id="UP000285908"/>
    </source>
</evidence>